<accession>A0A062V8U6</accession>
<protein>
    <recommendedName>
        <fullName evidence="3">DUF5678 domain-containing protein</fullName>
    </recommendedName>
</protein>
<dbReference type="Proteomes" id="UP000027153">
    <property type="component" value="Unassembled WGS sequence"/>
</dbReference>
<dbReference type="OrthoDB" id="136645at2157"/>
<keyword evidence="2" id="KW-1185">Reference proteome</keyword>
<dbReference type="AlphaFoldDB" id="A0A062V8U6"/>
<evidence type="ECO:0008006" key="3">
    <source>
        <dbReference type="Google" id="ProtNLM"/>
    </source>
</evidence>
<evidence type="ECO:0000313" key="2">
    <source>
        <dbReference type="Proteomes" id="UP000027153"/>
    </source>
</evidence>
<dbReference type="RefSeq" id="WP_048090251.1">
    <property type="nucleotide sequence ID" value="NZ_JMIY01000003.1"/>
</dbReference>
<dbReference type="PATRIC" id="fig|1392998.3.peg.1598"/>
<gene>
    <name evidence="1" type="ORF">ANME2D_01593</name>
</gene>
<comment type="caution">
    <text evidence="1">The sequence shown here is derived from an EMBL/GenBank/DDBJ whole genome shotgun (WGS) entry which is preliminary data.</text>
</comment>
<dbReference type="EMBL" id="JMIY01000003">
    <property type="protein sequence ID" value="KCZ72189.1"/>
    <property type="molecule type" value="Genomic_DNA"/>
</dbReference>
<sequence length="83" mass="9679">MSEPSIIDEKAKEIYETHREELEKLYQGKIIAIDIDENSIVAVGEYASEVGLEAKKKRPHHRIFMRRVGKNPSVVRLKNRKYV</sequence>
<reference evidence="1 2" key="1">
    <citation type="journal article" date="2013" name="Nature">
        <title>Anaerobic oxidation of methane coupled to nitrate reduction in a novel archaeal lineage.</title>
        <authorList>
            <person name="Haroon M.F."/>
            <person name="Hu S."/>
            <person name="Shi Y."/>
            <person name="Imelfort M."/>
            <person name="Keller J."/>
            <person name="Hugenholtz P."/>
            <person name="Yuan Z."/>
            <person name="Tyson G.W."/>
        </authorList>
    </citation>
    <scope>NUCLEOTIDE SEQUENCE [LARGE SCALE GENOMIC DNA]</scope>
    <source>
        <strain evidence="1 2">ANME-2d</strain>
    </source>
</reference>
<name>A0A062V8U6_9EURY</name>
<organism evidence="1 2">
    <name type="scientific">Candidatus Methanoperedens nitratireducens</name>
    <dbReference type="NCBI Taxonomy" id="1392998"/>
    <lineage>
        <taxon>Archaea</taxon>
        <taxon>Methanobacteriati</taxon>
        <taxon>Methanobacteriota</taxon>
        <taxon>Stenosarchaea group</taxon>
        <taxon>Methanomicrobia</taxon>
        <taxon>Methanosarcinales</taxon>
        <taxon>ANME-2 cluster</taxon>
        <taxon>Candidatus Methanoperedentaceae</taxon>
        <taxon>Candidatus Methanoperedens</taxon>
    </lineage>
</organism>
<evidence type="ECO:0000313" key="1">
    <source>
        <dbReference type="EMBL" id="KCZ72189.1"/>
    </source>
</evidence>
<proteinExistence type="predicted"/>